<keyword evidence="1" id="KW-1133">Transmembrane helix</keyword>
<dbReference type="SUPFAM" id="SSF103501">
    <property type="entry name" value="Respiratory nitrate reductase 1 gamma chain"/>
    <property type="match status" value="1"/>
</dbReference>
<dbReference type="EMBL" id="ATBP01000037">
    <property type="protein sequence ID" value="ETR73819.1"/>
    <property type="molecule type" value="Genomic_DNA"/>
</dbReference>
<dbReference type="Proteomes" id="UP000189670">
    <property type="component" value="Unassembled WGS sequence"/>
</dbReference>
<feature type="transmembrane region" description="Helical" evidence="1">
    <location>
        <begin position="69"/>
        <end position="87"/>
    </location>
</feature>
<dbReference type="InterPro" id="IPR036197">
    <property type="entry name" value="NarG-like_sf"/>
</dbReference>
<gene>
    <name evidence="2" type="ORF">OMM_00669</name>
</gene>
<feature type="transmembrane region" description="Helical" evidence="1">
    <location>
        <begin position="99"/>
        <end position="121"/>
    </location>
</feature>
<dbReference type="AlphaFoldDB" id="A0A1V1PFY5"/>
<feature type="transmembrane region" description="Helical" evidence="1">
    <location>
        <begin position="21"/>
        <end position="49"/>
    </location>
</feature>
<organism evidence="2 3">
    <name type="scientific">Candidatus Magnetoglobus multicellularis str. Araruama</name>
    <dbReference type="NCBI Taxonomy" id="890399"/>
    <lineage>
        <taxon>Bacteria</taxon>
        <taxon>Pseudomonadati</taxon>
        <taxon>Thermodesulfobacteriota</taxon>
        <taxon>Desulfobacteria</taxon>
        <taxon>Desulfobacterales</taxon>
        <taxon>Desulfobacteraceae</taxon>
        <taxon>Candidatus Magnetoglobus</taxon>
    </lineage>
</organism>
<name>A0A1V1PFY5_9BACT</name>
<feature type="transmembrane region" description="Helical" evidence="1">
    <location>
        <begin position="127"/>
        <end position="147"/>
    </location>
</feature>
<keyword evidence="1" id="KW-0472">Membrane</keyword>
<reference evidence="3" key="1">
    <citation type="submission" date="2012-11" db="EMBL/GenBank/DDBJ databases">
        <authorList>
            <person name="Lucero-Rivera Y.E."/>
            <person name="Tovar-Ramirez D."/>
        </authorList>
    </citation>
    <scope>NUCLEOTIDE SEQUENCE [LARGE SCALE GENOMIC DNA]</scope>
    <source>
        <strain evidence="3">Araruama</strain>
    </source>
</reference>
<evidence type="ECO:0000313" key="3">
    <source>
        <dbReference type="Proteomes" id="UP000189670"/>
    </source>
</evidence>
<sequence length="176" mass="20721">MIKDFLAKENRTRNMALFRVSNVFGIHPVMSWTTLIFHVCLVLTPFYVLAHNILLDEALGTCFFSWSETFTDGMTIVVLICGAYFLYRRLFVPRVRAITNLYDYVMLFIAIAPFLTGFLAYHQIYDYQTMVILHILAGELMLMAIPYTKLSHMIYFFLQRFFIANEYSFGKGDRRW</sequence>
<dbReference type="Gene3D" id="1.20.950.20">
    <property type="entry name" value="Transmembrane di-heme cytochromes, Chain C"/>
    <property type="match status" value="1"/>
</dbReference>
<comment type="caution">
    <text evidence="2">The sequence shown here is derived from an EMBL/GenBank/DDBJ whole genome shotgun (WGS) entry which is preliminary data.</text>
</comment>
<evidence type="ECO:0000256" key="1">
    <source>
        <dbReference type="SAM" id="Phobius"/>
    </source>
</evidence>
<keyword evidence="1" id="KW-0812">Transmembrane</keyword>
<proteinExistence type="predicted"/>
<accession>A0A1V1PFY5</accession>
<protein>
    <submittedName>
        <fullName evidence="2">TmcC2</fullName>
    </submittedName>
</protein>
<evidence type="ECO:0000313" key="2">
    <source>
        <dbReference type="EMBL" id="ETR73819.1"/>
    </source>
</evidence>